<protein>
    <submittedName>
        <fullName evidence="3">Uncharacterized protein</fullName>
    </submittedName>
</protein>
<sequence length="155" mass="18075">MNYPYFKVSATEDVKEKFNKCFEVNKSVFQTKANMFRYVVSNLPMLTKANQNFRDPEKEELTKNLEEAKLKISELETIIELQKQQLENFNKKEDSTHKDYSEQLNSIEESVYKLLINSGLASKELEEEHVEPEKESSRLGDGTMFSSPSLRFTTD</sequence>
<proteinExistence type="predicted"/>
<organism evidence="3">
    <name type="scientific">Enterococcus faecalis</name>
    <name type="common">Streptococcus faecalis</name>
    <dbReference type="NCBI Taxonomy" id="1351"/>
    <lineage>
        <taxon>Bacteria</taxon>
        <taxon>Bacillati</taxon>
        <taxon>Bacillota</taxon>
        <taxon>Bacilli</taxon>
        <taxon>Lactobacillales</taxon>
        <taxon>Enterococcaceae</taxon>
        <taxon>Enterococcus</taxon>
    </lineage>
</organism>
<dbReference type="RefSeq" id="WP_002338152.1">
    <property type="nucleotide sequence ID" value="NZ_KY290886.1"/>
</dbReference>
<feature type="region of interest" description="Disordered" evidence="2">
    <location>
        <begin position="123"/>
        <end position="155"/>
    </location>
</feature>
<reference evidence="3" key="1">
    <citation type="submission" date="2016-12" db="EMBL/GenBank/DDBJ databases">
        <title>Genetic characterization of cointegrate plasmids responsible for the mobilization of pRUM-like and pLAG, via pHTbeta, from Enterococcus faecium to E. faecalis.</title>
        <authorList>
            <person name="Di Sante L."/>
            <person name="Morroni G."/>
            <person name="Vignaroli C."/>
            <person name="Brenciani A."/>
        </authorList>
    </citation>
    <scope>NUCLEOTIDE SEQUENCE</scope>
    <source>
        <strain evidence="3">Transconjugant T4</strain>
        <plasmid evidence="3">pJH-T4</plasmid>
    </source>
</reference>
<name>A0A2H4HI76_ENTFL</name>
<feature type="compositionally biased region" description="Polar residues" evidence="2">
    <location>
        <begin position="144"/>
        <end position="155"/>
    </location>
</feature>
<feature type="coiled-coil region" evidence="1">
    <location>
        <begin position="58"/>
        <end position="92"/>
    </location>
</feature>
<geneLocation type="plasmid" evidence="3">
    <name>pJH-T4</name>
</geneLocation>
<evidence type="ECO:0000313" key="3">
    <source>
        <dbReference type="EMBL" id="ARQ19171.1"/>
    </source>
</evidence>
<evidence type="ECO:0000256" key="1">
    <source>
        <dbReference type="SAM" id="Coils"/>
    </source>
</evidence>
<keyword evidence="3" id="KW-0614">Plasmid</keyword>
<dbReference type="EMBL" id="KY290886">
    <property type="protein sequence ID" value="ARQ19171.1"/>
    <property type="molecule type" value="Genomic_DNA"/>
</dbReference>
<keyword evidence="1" id="KW-0175">Coiled coil</keyword>
<dbReference type="AlphaFoldDB" id="A0A2H4HI76"/>
<accession>A0A2H4HI76</accession>
<evidence type="ECO:0000256" key="2">
    <source>
        <dbReference type="SAM" id="MobiDB-lite"/>
    </source>
</evidence>
<feature type="compositionally biased region" description="Basic and acidic residues" evidence="2">
    <location>
        <begin position="123"/>
        <end position="138"/>
    </location>
</feature>